<evidence type="ECO:0000313" key="2">
    <source>
        <dbReference type="Proteomes" id="UP001063350"/>
    </source>
</evidence>
<gene>
    <name evidence="1" type="ORF">GF1_16040</name>
</gene>
<dbReference type="KEGG" id="ddu:GF1_16040"/>
<name>A0A915U0I5_9BACT</name>
<evidence type="ECO:0000313" key="1">
    <source>
        <dbReference type="EMBL" id="BCO09228.1"/>
    </source>
</evidence>
<protein>
    <submittedName>
        <fullName evidence="1">Uncharacterized protein</fullName>
    </submittedName>
</protein>
<dbReference type="Proteomes" id="UP001063350">
    <property type="component" value="Chromosome"/>
</dbReference>
<dbReference type="EMBL" id="AP024233">
    <property type="protein sequence ID" value="BCO09228.1"/>
    <property type="molecule type" value="Genomic_DNA"/>
</dbReference>
<dbReference type="RefSeq" id="WP_267929083.1">
    <property type="nucleotide sequence ID" value="NZ_AP024233.1"/>
</dbReference>
<organism evidence="1 2">
    <name type="scientific">Desulfolithobacter dissulfuricans</name>
    <dbReference type="NCBI Taxonomy" id="2795293"/>
    <lineage>
        <taxon>Bacteria</taxon>
        <taxon>Pseudomonadati</taxon>
        <taxon>Thermodesulfobacteriota</taxon>
        <taxon>Desulfobulbia</taxon>
        <taxon>Desulfobulbales</taxon>
        <taxon>Desulfobulbaceae</taxon>
        <taxon>Desulfolithobacter</taxon>
    </lineage>
</organism>
<keyword evidence="2" id="KW-1185">Reference proteome</keyword>
<accession>A0A915U0I5</accession>
<proteinExistence type="predicted"/>
<dbReference type="AlphaFoldDB" id="A0A915U0I5"/>
<reference evidence="1" key="1">
    <citation type="submission" date="2020-12" db="EMBL/GenBank/DDBJ databases">
        <title>Desulfobium dissulfuricans gen. nov., sp. nov., a novel mesophilic, sulfate-reducing bacterium isolated from a deep-sea hydrothermal vent.</title>
        <authorList>
            <person name="Hashimoto Y."/>
            <person name="Tame A."/>
            <person name="Sawayama S."/>
            <person name="Miyazaki J."/>
            <person name="Takai K."/>
            <person name="Nakagawa S."/>
        </authorList>
    </citation>
    <scope>NUCLEOTIDE SEQUENCE</scope>
    <source>
        <strain evidence="1">GF1</strain>
    </source>
</reference>
<sequence length="92" mass="10872">MKANARFSDGFEVIRLRSMRHGKTEHEEIVWIDDSTKKYIQNNKIKFQRLLESLDNETSRLALLADLVDEFLDKKIESKKKDFKSDIEAINE</sequence>